<sequence>MLRNLADLPLSELEQETQFDQQACRTTKALANVHPRSDLGQLAEKAYAAFLGFYIKSQEAPHVENGPGRDGCTLQPTH</sequence>
<dbReference type="STRING" id="559515.M4BI54"/>
<evidence type="ECO:0000313" key="2">
    <source>
        <dbReference type="Proteomes" id="UP000011713"/>
    </source>
</evidence>
<reference evidence="2" key="1">
    <citation type="journal article" date="2010" name="Science">
        <title>Signatures of adaptation to obligate biotrophy in the Hyaloperonospora arabidopsidis genome.</title>
        <authorList>
            <person name="Baxter L."/>
            <person name="Tripathy S."/>
            <person name="Ishaque N."/>
            <person name="Boot N."/>
            <person name="Cabral A."/>
            <person name="Kemen E."/>
            <person name="Thines M."/>
            <person name="Ah-Fong A."/>
            <person name="Anderson R."/>
            <person name="Badejoko W."/>
            <person name="Bittner-Eddy P."/>
            <person name="Boore J.L."/>
            <person name="Chibucos M.C."/>
            <person name="Coates M."/>
            <person name="Dehal P."/>
            <person name="Delehaunty K."/>
            <person name="Dong S."/>
            <person name="Downton P."/>
            <person name="Dumas B."/>
            <person name="Fabro G."/>
            <person name="Fronick C."/>
            <person name="Fuerstenberg S.I."/>
            <person name="Fulton L."/>
            <person name="Gaulin E."/>
            <person name="Govers F."/>
            <person name="Hughes L."/>
            <person name="Humphray S."/>
            <person name="Jiang R.H."/>
            <person name="Judelson H."/>
            <person name="Kamoun S."/>
            <person name="Kyung K."/>
            <person name="Meijer H."/>
            <person name="Minx P."/>
            <person name="Morris P."/>
            <person name="Nelson J."/>
            <person name="Phuntumart V."/>
            <person name="Qutob D."/>
            <person name="Rehmany A."/>
            <person name="Rougon-Cardoso A."/>
            <person name="Ryden P."/>
            <person name="Torto-Alalibo T."/>
            <person name="Studholme D."/>
            <person name="Wang Y."/>
            <person name="Win J."/>
            <person name="Wood J."/>
            <person name="Clifton S.W."/>
            <person name="Rogers J."/>
            <person name="Van den Ackerveken G."/>
            <person name="Jones J.D."/>
            <person name="McDowell J.M."/>
            <person name="Beynon J."/>
            <person name="Tyler B.M."/>
        </authorList>
    </citation>
    <scope>NUCLEOTIDE SEQUENCE [LARGE SCALE GENOMIC DNA]</scope>
    <source>
        <strain evidence="2">Emoy2</strain>
    </source>
</reference>
<accession>M4BI54</accession>
<dbReference type="InParanoid" id="M4BI54"/>
<protein>
    <submittedName>
        <fullName evidence="1">Uncharacterized protein</fullName>
    </submittedName>
</protein>
<evidence type="ECO:0000313" key="1">
    <source>
        <dbReference type="EnsemblProtists" id="HpaP806080"/>
    </source>
</evidence>
<reference evidence="1" key="2">
    <citation type="submission" date="2015-06" db="UniProtKB">
        <authorList>
            <consortium name="EnsemblProtists"/>
        </authorList>
    </citation>
    <scope>IDENTIFICATION</scope>
    <source>
        <strain evidence="1">Emoy2</strain>
    </source>
</reference>
<dbReference type="EnsemblProtists" id="HpaT806080">
    <property type="protein sequence ID" value="HpaP806080"/>
    <property type="gene ID" value="HpaG806080"/>
</dbReference>
<proteinExistence type="predicted"/>
<dbReference type="AlphaFoldDB" id="M4BI54"/>
<name>M4BI54_HYAAE</name>
<dbReference type="Proteomes" id="UP000011713">
    <property type="component" value="Unassembled WGS sequence"/>
</dbReference>
<dbReference type="VEuPathDB" id="FungiDB:HpaG806080"/>
<organism evidence="1 2">
    <name type="scientific">Hyaloperonospora arabidopsidis (strain Emoy2)</name>
    <name type="common">Downy mildew agent</name>
    <name type="synonym">Peronospora arabidopsidis</name>
    <dbReference type="NCBI Taxonomy" id="559515"/>
    <lineage>
        <taxon>Eukaryota</taxon>
        <taxon>Sar</taxon>
        <taxon>Stramenopiles</taxon>
        <taxon>Oomycota</taxon>
        <taxon>Peronosporomycetes</taxon>
        <taxon>Peronosporales</taxon>
        <taxon>Peronosporaceae</taxon>
        <taxon>Hyaloperonospora</taxon>
    </lineage>
</organism>
<dbReference type="EMBL" id="JH598287">
    <property type="status" value="NOT_ANNOTATED_CDS"/>
    <property type="molecule type" value="Genomic_DNA"/>
</dbReference>
<dbReference type="HOGENOM" id="CLU_2627210_0_0_1"/>
<keyword evidence="2" id="KW-1185">Reference proteome</keyword>